<proteinExistence type="inferred from homology"/>
<dbReference type="AlphaFoldDB" id="A0A5Y1WFN5"/>
<dbReference type="EMBL" id="AAIVAV010000002">
    <property type="protein sequence ID" value="ECI4008301.1"/>
    <property type="molecule type" value="Genomic_DNA"/>
</dbReference>
<protein>
    <submittedName>
        <fullName evidence="8">Chaperonin</fullName>
    </submittedName>
</protein>
<dbReference type="SUPFAM" id="SSF103481">
    <property type="entry name" value="Multidrug resistance efflux transporter EmrE"/>
    <property type="match status" value="1"/>
</dbReference>
<evidence type="ECO:0000256" key="6">
    <source>
        <dbReference type="RuleBase" id="RU003942"/>
    </source>
</evidence>
<keyword evidence="3 6" id="KW-0812">Transmembrane</keyword>
<name>A0A5Y1WFN5_SALER</name>
<dbReference type="GO" id="GO:0022857">
    <property type="term" value="F:transmembrane transporter activity"/>
    <property type="evidence" value="ECO:0007669"/>
    <property type="project" value="InterPro"/>
</dbReference>
<feature type="transmembrane region" description="Helical" evidence="7">
    <location>
        <begin position="30"/>
        <end position="50"/>
    </location>
</feature>
<evidence type="ECO:0000256" key="3">
    <source>
        <dbReference type="ARBA" id="ARBA00022692"/>
    </source>
</evidence>
<comment type="caution">
    <text evidence="8">The sequence shown here is derived from an EMBL/GenBank/DDBJ whole genome shotgun (WGS) entry which is preliminary data.</text>
</comment>
<sequence length="108" mass="11542">MNTKGLILIIIGAMFECAWAFGLKHAQGSFEIFLTVVCVVASFGIFMLSFKYVGASIAYVVYTGLGTLFVVLVEMADTLSHGGQLEILRIVFVVTLMLGVTGVKGAKS</sequence>
<keyword evidence="4 7" id="KW-1133">Transmembrane helix</keyword>
<dbReference type="InterPro" id="IPR045324">
    <property type="entry name" value="Small_multidrug_res"/>
</dbReference>
<dbReference type="Gene3D" id="1.10.3730.20">
    <property type="match status" value="1"/>
</dbReference>
<accession>A0A5Y1WFN5</accession>
<comment type="subcellular location">
    <subcellularLocation>
        <location evidence="1 6">Cell membrane</location>
        <topology evidence="1 6">Multi-pass membrane protein</topology>
    </subcellularLocation>
</comment>
<dbReference type="GO" id="GO:0005886">
    <property type="term" value="C:plasma membrane"/>
    <property type="evidence" value="ECO:0007669"/>
    <property type="project" value="UniProtKB-SubCell"/>
</dbReference>
<dbReference type="InterPro" id="IPR037185">
    <property type="entry name" value="EmrE-like"/>
</dbReference>
<gene>
    <name evidence="9" type="ORF">DN310_02840</name>
    <name evidence="8" type="ORF">FNI14_08565</name>
</gene>
<organism evidence="8">
    <name type="scientific">Salmonella enterica subsp. salamae</name>
    <dbReference type="NCBI Taxonomy" id="59202"/>
    <lineage>
        <taxon>Bacteria</taxon>
        <taxon>Pseudomonadati</taxon>
        <taxon>Pseudomonadota</taxon>
        <taxon>Gammaproteobacteria</taxon>
        <taxon>Enterobacterales</taxon>
        <taxon>Enterobacteriaceae</taxon>
        <taxon>Salmonella</taxon>
    </lineage>
</organism>
<feature type="transmembrane region" description="Helical" evidence="7">
    <location>
        <begin position="57"/>
        <end position="75"/>
    </location>
</feature>
<reference evidence="8" key="1">
    <citation type="submission" date="2019-07" db="EMBL/GenBank/DDBJ databases">
        <authorList>
            <person name="Ashton P.M."/>
            <person name="Dallman T."/>
            <person name="Nair S."/>
            <person name="De Pinna E."/>
            <person name="Peters T."/>
            <person name="Grant K."/>
        </authorList>
    </citation>
    <scope>NUCLEOTIDE SEQUENCE</scope>
    <source>
        <strain evidence="9">275803</strain>
        <strain evidence="8">646013</strain>
    </source>
</reference>
<evidence type="ECO:0000256" key="5">
    <source>
        <dbReference type="ARBA" id="ARBA00023136"/>
    </source>
</evidence>
<feature type="transmembrane region" description="Helical" evidence="7">
    <location>
        <begin position="87"/>
        <end position="106"/>
    </location>
</feature>
<keyword evidence="5 7" id="KW-0472">Membrane</keyword>
<evidence type="ECO:0000256" key="4">
    <source>
        <dbReference type="ARBA" id="ARBA00022989"/>
    </source>
</evidence>
<dbReference type="EMBL" id="AAIAJV010000007">
    <property type="protein sequence ID" value="ECC1606024.1"/>
    <property type="molecule type" value="Genomic_DNA"/>
</dbReference>
<evidence type="ECO:0000313" key="8">
    <source>
        <dbReference type="EMBL" id="ECC1606024.1"/>
    </source>
</evidence>
<comment type="similarity">
    <text evidence="6">Belongs to the drug/metabolite transporter (DMT) superfamily. Small multidrug resistance (SMR) (TC 2.A.7.1) family.</text>
</comment>
<dbReference type="Pfam" id="PF00893">
    <property type="entry name" value="Multi_Drug_Res"/>
    <property type="match status" value="1"/>
</dbReference>
<evidence type="ECO:0000256" key="2">
    <source>
        <dbReference type="ARBA" id="ARBA00022475"/>
    </source>
</evidence>
<keyword evidence="2" id="KW-1003">Cell membrane</keyword>
<evidence type="ECO:0000256" key="1">
    <source>
        <dbReference type="ARBA" id="ARBA00004651"/>
    </source>
</evidence>
<dbReference type="Proteomes" id="UP000839598">
    <property type="component" value="Unassembled WGS sequence"/>
</dbReference>
<evidence type="ECO:0000256" key="7">
    <source>
        <dbReference type="SAM" id="Phobius"/>
    </source>
</evidence>
<evidence type="ECO:0000313" key="9">
    <source>
        <dbReference type="EMBL" id="ECI4008301.1"/>
    </source>
</evidence>